<feature type="non-terminal residue" evidence="3">
    <location>
        <position position="1"/>
    </location>
</feature>
<dbReference type="PRINTS" id="PR00625">
    <property type="entry name" value="JDOMAIN"/>
</dbReference>
<feature type="domain" description="J" evidence="2">
    <location>
        <begin position="128"/>
        <end position="192"/>
    </location>
</feature>
<accession>F0YJP4</accession>
<feature type="region of interest" description="Disordered" evidence="1">
    <location>
        <begin position="62"/>
        <end position="81"/>
    </location>
</feature>
<dbReference type="InterPro" id="IPR001623">
    <property type="entry name" value="DnaJ_domain"/>
</dbReference>
<dbReference type="GeneID" id="20222482"/>
<sequence length="206" mass="22802">MMSTRTVMRGRIEYPVDGWVSLKCLRDAVEEEDFVYKKGKVRSASAAKTTHDQGTVHVLVETDESDGNGEPGLRQDAKPHKRMQGMNAFARAATENLDESREPLHAEAAVACKFVIEAARCVAQGGRSLYEALGVEEMASVGDIKLAYRSLAKLHHPDRNNSEESSTIMAHLNDAYEVLVDDAQRHSYDSAVLRLREERQSGAASR</sequence>
<gene>
    <name evidence="3" type="ORF">AURANDRAFT_55116</name>
</gene>
<dbReference type="RefSeq" id="XP_009040621.1">
    <property type="nucleotide sequence ID" value="XM_009042373.1"/>
</dbReference>
<dbReference type="PROSITE" id="PS50076">
    <property type="entry name" value="DNAJ_2"/>
    <property type="match status" value="1"/>
</dbReference>
<dbReference type="InterPro" id="IPR050817">
    <property type="entry name" value="DjlA_DnaK_co-chaperone"/>
</dbReference>
<evidence type="ECO:0000313" key="3">
    <source>
        <dbReference type="EMBL" id="EGB04707.1"/>
    </source>
</evidence>
<keyword evidence="4" id="KW-1185">Reference proteome</keyword>
<dbReference type="EMBL" id="GL833148">
    <property type="protein sequence ID" value="EGB04707.1"/>
    <property type="molecule type" value="Genomic_DNA"/>
</dbReference>
<dbReference type="SMART" id="SM00271">
    <property type="entry name" value="DnaJ"/>
    <property type="match status" value="1"/>
</dbReference>
<dbReference type="InterPro" id="IPR036869">
    <property type="entry name" value="J_dom_sf"/>
</dbReference>
<reference evidence="3 4" key="1">
    <citation type="journal article" date="2011" name="Proc. Natl. Acad. Sci. U.S.A.">
        <title>Niche of harmful alga Aureococcus anophagefferens revealed through ecogenomics.</title>
        <authorList>
            <person name="Gobler C.J."/>
            <person name="Berry D.L."/>
            <person name="Dyhrman S.T."/>
            <person name="Wilhelm S.W."/>
            <person name="Salamov A."/>
            <person name="Lobanov A.V."/>
            <person name="Zhang Y."/>
            <person name="Collier J.L."/>
            <person name="Wurch L.L."/>
            <person name="Kustka A.B."/>
            <person name="Dill B.D."/>
            <person name="Shah M."/>
            <person name="VerBerkmoes N.C."/>
            <person name="Kuo A."/>
            <person name="Terry A."/>
            <person name="Pangilinan J."/>
            <person name="Lindquist E.A."/>
            <person name="Lucas S."/>
            <person name="Paulsen I.T."/>
            <person name="Hattenrath-Lehmann T.K."/>
            <person name="Talmage S.C."/>
            <person name="Walker E.A."/>
            <person name="Koch F."/>
            <person name="Burson A.M."/>
            <person name="Marcoval M.A."/>
            <person name="Tang Y.Z."/>
            <person name="Lecleir G.R."/>
            <person name="Coyne K.J."/>
            <person name="Berg G.M."/>
            <person name="Bertrand E.M."/>
            <person name="Saito M.A."/>
            <person name="Gladyshev V.N."/>
            <person name="Grigoriev I.V."/>
        </authorList>
    </citation>
    <scope>NUCLEOTIDE SEQUENCE [LARGE SCALE GENOMIC DNA]</scope>
    <source>
        <strain evidence="4">CCMP 1984</strain>
    </source>
</reference>
<organism evidence="4">
    <name type="scientific">Aureococcus anophagefferens</name>
    <name type="common">Harmful bloom alga</name>
    <dbReference type="NCBI Taxonomy" id="44056"/>
    <lineage>
        <taxon>Eukaryota</taxon>
        <taxon>Sar</taxon>
        <taxon>Stramenopiles</taxon>
        <taxon>Ochrophyta</taxon>
        <taxon>Pelagophyceae</taxon>
        <taxon>Pelagomonadales</taxon>
        <taxon>Pelagomonadaceae</taxon>
        <taxon>Aureococcus</taxon>
    </lineage>
</organism>
<dbReference type="Pfam" id="PF00226">
    <property type="entry name" value="DnaJ"/>
    <property type="match status" value="1"/>
</dbReference>
<dbReference type="InParanoid" id="F0YJP4"/>
<evidence type="ECO:0000313" key="4">
    <source>
        <dbReference type="Proteomes" id="UP000002729"/>
    </source>
</evidence>
<dbReference type="KEGG" id="aaf:AURANDRAFT_55116"/>
<evidence type="ECO:0000259" key="2">
    <source>
        <dbReference type="PROSITE" id="PS50076"/>
    </source>
</evidence>
<evidence type="ECO:0000256" key="1">
    <source>
        <dbReference type="SAM" id="MobiDB-lite"/>
    </source>
</evidence>
<dbReference type="AlphaFoldDB" id="F0YJP4"/>
<dbReference type="Gene3D" id="1.10.287.110">
    <property type="entry name" value="DnaJ domain"/>
    <property type="match status" value="1"/>
</dbReference>
<dbReference type="OrthoDB" id="10250354at2759"/>
<name>F0YJP4_AURAN</name>
<protein>
    <recommendedName>
        <fullName evidence="2">J domain-containing protein</fullName>
    </recommendedName>
</protein>
<dbReference type="PANTHER" id="PTHR24074">
    <property type="entry name" value="CO-CHAPERONE PROTEIN DJLA"/>
    <property type="match status" value="1"/>
</dbReference>
<dbReference type="CDD" id="cd06257">
    <property type="entry name" value="DnaJ"/>
    <property type="match status" value="1"/>
</dbReference>
<dbReference type="Proteomes" id="UP000002729">
    <property type="component" value="Unassembled WGS sequence"/>
</dbReference>
<proteinExistence type="predicted"/>
<dbReference type="SUPFAM" id="SSF46565">
    <property type="entry name" value="Chaperone J-domain"/>
    <property type="match status" value="1"/>
</dbReference>
<dbReference type="eggNOG" id="KOG0713">
    <property type="taxonomic scope" value="Eukaryota"/>
</dbReference>